<dbReference type="Proteomes" id="UP000676325">
    <property type="component" value="Unassembled WGS sequence"/>
</dbReference>
<dbReference type="GO" id="GO:0016020">
    <property type="term" value="C:membrane"/>
    <property type="evidence" value="ECO:0007669"/>
    <property type="project" value="InterPro"/>
</dbReference>
<dbReference type="GO" id="GO:0005524">
    <property type="term" value="F:ATP binding"/>
    <property type="evidence" value="ECO:0007669"/>
    <property type="project" value="UniProtKB-KW"/>
</dbReference>
<dbReference type="InterPro" id="IPR003594">
    <property type="entry name" value="HATPase_dom"/>
</dbReference>
<organism evidence="12 13">
    <name type="scientific">Actinospica acidithermotolerans</name>
    <dbReference type="NCBI Taxonomy" id="2828514"/>
    <lineage>
        <taxon>Bacteria</taxon>
        <taxon>Bacillati</taxon>
        <taxon>Actinomycetota</taxon>
        <taxon>Actinomycetes</taxon>
        <taxon>Catenulisporales</taxon>
        <taxon>Actinospicaceae</taxon>
        <taxon>Actinospica</taxon>
    </lineage>
</organism>
<evidence type="ECO:0000313" key="12">
    <source>
        <dbReference type="EMBL" id="MBR7830897.1"/>
    </source>
</evidence>
<feature type="transmembrane region" description="Helical" evidence="10">
    <location>
        <begin position="49"/>
        <end position="67"/>
    </location>
</feature>
<dbReference type="Pfam" id="PF07730">
    <property type="entry name" value="HisKA_3"/>
    <property type="match status" value="1"/>
</dbReference>
<dbReference type="InterPro" id="IPR036890">
    <property type="entry name" value="HATPase_C_sf"/>
</dbReference>
<evidence type="ECO:0000256" key="3">
    <source>
        <dbReference type="ARBA" id="ARBA00022553"/>
    </source>
</evidence>
<dbReference type="InterPro" id="IPR011712">
    <property type="entry name" value="Sig_transdc_His_kin_sub3_dim/P"/>
</dbReference>
<keyword evidence="10" id="KW-0472">Membrane</keyword>
<feature type="transmembrane region" description="Helical" evidence="10">
    <location>
        <begin position="105"/>
        <end position="123"/>
    </location>
</feature>
<keyword evidence="13" id="KW-1185">Reference proteome</keyword>
<keyword evidence="8" id="KW-0902">Two-component regulatory system</keyword>
<comment type="catalytic activity">
    <reaction evidence="1">
        <text>ATP + protein L-histidine = ADP + protein N-phospho-L-histidine.</text>
        <dbReference type="EC" id="2.7.13.3"/>
    </reaction>
</comment>
<dbReference type="SUPFAM" id="SSF55874">
    <property type="entry name" value="ATPase domain of HSP90 chaperone/DNA topoisomerase II/histidine kinase"/>
    <property type="match status" value="1"/>
</dbReference>
<dbReference type="RefSeq" id="WP_212522016.1">
    <property type="nucleotide sequence ID" value="NZ_JAGSOH010000165.1"/>
</dbReference>
<keyword evidence="5" id="KW-0547">Nucleotide-binding</keyword>
<evidence type="ECO:0000256" key="1">
    <source>
        <dbReference type="ARBA" id="ARBA00000085"/>
    </source>
</evidence>
<feature type="domain" description="Histidine kinase/HSP90-like ATPase" evidence="11">
    <location>
        <begin position="315"/>
        <end position="410"/>
    </location>
</feature>
<gene>
    <name evidence="12" type="ORF">KDK95_31625</name>
</gene>
<evidence type="ECO:0000256" key="4">
    <source>
        <dbReference type="ARBA" id="ARBA00022679"/>
    </source>
</evidence>
<dbReference type="Pfam" id="PF02518">
    <property type="entry name" value="HATPase_c"/>
    <property type="match status" value="1"/>
</dbReference>
<evidence type="ECO:0000313" key="13">
    <source>
        <dbReference type="Proteomes" id="UP000676325"/>
    </source>
</evidence>
<dbReference type="GO" id="GO:0000155">
    <property type="term" value="F:phosphorelay sensor kinase activity"/>
    <property type="evidence" value="ECO:0007669"/>
    <property type="project" value="InterPro"/>
</dbReference>
<dbReference type="InterPro" id="IPR050482">
    <property type="entry name" value="Sensor_HK_TwoCompSys"/>
</dbReference>
<dbReference type="Gene3D" id="3.30.565.10">
    <property type="entry name" value="Histidine kinase-like ATPase, C-terminal domain"/>
    <property type="match status" value="1"/>
</dbReference>
<feature type="transmembrane region" description="Helical" evidence="10">
    <location>
        <begin position="26"/>
        <end position="43"/>
    </location>
</feature>
<dbReference type="EMBL" id="JAGSOH010000165">
    <property type="protein sequence ID" value="MBR7830897.1"/>
    <property type="molecule type" value="Genomic_DNA"/>
</dbReference>
<dbReference type="SMART" id="SM00387">
    <property type="entry name" value="HATPase_c"/>
    <property type="match status" value="1"/>
</dbReference>
<evidence type="ECO:0000256" key="7">
    <source>
        <dbReference type="ARBA" id="ARBA00022840"/>
    </source>
</evidence>
<evidence type="ECO:0000256" key="2">
    <source>
        <dbReference type="ARBA" id="ARBA00012438"/>
    </source>
</evidence>
<dbReference type="GO" id="GO:0046983">
    <property type="term" value="F:protein dimerization activity"/>
    <property type="evidence" value="ECO:0007669"/>
    <property type="project" value="InterPro"/>
</dbReference>
<feature type="transmembrane region" description="Helical" evidence="10">
    <location>
        <begin position="79"/>
        <end position="99"/>
    </location>
</feature>
<evidence type="ECO:0000256" key="8">
    <source>
        <dbReference type="ARBA" id="ARBA00023012"/>
    </source>
</evidence>
<dbReference type="AlphaFoldDB" id="A0A941EG91"/>
<accession>A0A941EG91</accession>
<dbReference type="PANTHER" id="PTHR24421:SF10">
    <property type="entry name" value="NITRATE_NITRITE SENSOR PROTEIN NARQ"/>
    <property type="match status" value="1"/>
</dbReference>
<keyword evidence="3" id="KW-0597">Phosphoprotein</keyword>
<keyword evidence="10" id="KW-0812">Transmembrane</keyword>
<evidence type="ECO:0000256" key="10">
    <source>
        <dbReference type="SAM" id="Phobius"/>
    </source>
</evidence>
<proteinExistence type="predicted"/>
<protein>
    <recommendedName>
        <fullName evidence="2">histidine kinase</fullName>
        <ecNumber evidence="2">2.7.13.3</ecNumber>
    </recommendedName>
</protein>
<feature type="transmembrane region" description="Helical" evidence="10">
    <location>
        <begin position="130"/>
        <end position="150"/>
    </location>
</feature>
<dbReference type="CDD" id="cd16917">
    <property type="entry name" value="HATPase_UhpB-NarQ-NarX-like"/>
    <property type="match status" value="1"/>
</dbReference>
<dbReference type="Gene3D" id="1.20.5.1930">
    <property type="match status" value="1"/>
</dbReference>
<evidence type="ECO:0000256" key="9">
    <source>
        <dbReference type="SAM" id="MobiDB-lite"/>
    </source>
</evidence>
<name>A0A941EG91_9ACTN</name>
<reference evidence="12" key="1">
    <citation type="submission" date="2021-04" db="EMBL/GenBank/DDBJ databases">
        <title>Genome based classification of Actinospica acidithermotolerans sp. nov., an actinobacterium isolated from an Indonesian hot spring.</title>
        <authorList>
            <person name="Kusuma A.B."/>
            <person name="Putra K.E."/>
            <person name="Nafisah S."/>
            <person name="Loh J."/>
            <person name="Nouioui I."/>
            <person name="Goodfellow M."/>
        </authorList>
    </citation>
    <scope>NUCLEOTIDE SEQUENCE</scope>
    <source>
        <strain evidence="12">MGRD01-02</strain>
    </source>
</reference>
<keyword evidence="10" id="KW-1133">Transmembrane helix</keyword>
<evidence type="ECO:0000259" key="11">
    <source>
        <dbReference type="SMART" id="SM00387"/>
    </source>
</evidence>
<evidence type="ECO:0000256" key="6">
    <source>
        <dbReference type="ARBA" id="ARBA00022777"/>
    </source>
</evidence>
<dbReference type="PANTHER" id="PTHR24421">
    <property type="entry name" value="NITRATE/NITRITE SENSOR PROTEIN NARX-RELATED"/>
    <property type="match status" value="1"/>
</dbReference>
<keyword evidence="4" id="KW-0808">Transferase</keyword>
<dbReference type="EC" id="2.7.13.3" evidence="2"/>
<evidence type="ECO:0000256" key="5">
    <source>
        <dbReference type="ARBA" id="ARBA00022741"/>
    </source>
</evidence>
<feature type="region of interest" description="Disordered" evidence="9">
    <location>
        <begin position="406"/>
        <end position="427"/>
    </location>
</feature>
<sequence length="427" mass="44411">MRTADPLASTPPGTVPFGLFGRVMRGLGIALLLAALALDLHSVPDWHAVDGPATALVSTAAVCALLWPARLRPASLTPALRAAIPALLTIAINVALRASGSPVGFAERPGLLAALLCLLIVALRGCANPWHAAACVAALCGALASIPLTADDLGSSDQAGSLTVLTLLASGFVGLGAFLRSSDTRHRAAVRQVQLGERLAIAADLHDFVAHHVTGILVQTQVARLMATADAPRLDPVLADVEQAAGEALASMRRLVGVLRTGDDEDDGQRPAPAAELRPTGDLAQLTRTVDTFSRVGPRAILRRDPAVTEDLPHVIQSAAFRIVQESLTNVRRHAADTTEVLVELDVADGALEVRVTDDGGGSTPSPAALRGGGFGLIGLRERVTALGGEIMTGPAEHGWRVRARLPLDRPGQHRTKKTGTGKPFDA</sequence>
<comment type="caution">
    <text evidence="12">The sequence shown here is derived from an EMBL/GenBank/DDBJ whole genome shotgun (WGS) entry which is preliminary data.</text>
</comment>
<keyword evidence="6 12" id="KW-0418">Kinase</keyword>
<feature type="transmembrane region" description="Helical" evidence="10">
    <location>
        <begin position="162"/>
        <end position="179"/>
    </location>
</feature>
<keyword evidence="7" id="KW-0067">ATP-binding</keyword>